<feature type="compositionally biased region" description="Low complexity" evidence="1">
    <location>
        <begin position="43"/>
        <end position="69"/>
    </location>
</feature>
<dbReference type="OrthoDB" id="10264738at2759"/>
<dbReference type="InterPro" id="IPR000222">
    <property type="entry name" value="PP2C_BS"/>
</dbReference>
<protein>
    <submittedName>
        <fullName evidence="2">Uncharacterized protein</fullName>
    </submittedName>
</protein>
<accession>A0A8X7ZHS7</accession>
<gene>
    <name evidence="2" type="ORF">POTOM_025307</name>
</gene>
<feature type="region of interest" description="Disordered" evidence="1">
    <location>
        <begin position="31"/>
        <end position="80"/>
    </location>
</feature>
<reference evidence="2" key="1">
    <citation type="journal article" date="2020" name="bioRxiv">
        <title>Hybrid origin of Populus tomentosa Carr. identified through genome sequencing and phylogenomic analysis.</title>
        <authorList>
            <person name="An X."/>
            <person name="Gao K."/>
            <person name="Chen Z."/>
            <person name="Li J."/>
            <person name="Yang X."/>
            <person name="Yang X."/>
            <person name="Zhou J."/>
            <person name="Guo T."/>
            <person name="Zhao T."/>
            <person name="Huang S."/>
            <person name="Miao D."/>
            <person name="Khan W.U."/>
            <person name="Rao P."/>
            <person name="Ye M."/>
            <person name="Lei B."/>
            <person name="Liao W."/>
            <person name="Wang J."/>
            <person name="Ji L."/>
            <person name="Li Y."/>
            <person name="Guo B."/>
            <person name="Mustafa N.S."/>
            <person name="Li S."/>
            <person name="Yun Q."/>
            <person name="Keller S.R."/>
            <person name="Mao J."/>
            <person name="Zhang R."/>
            <person name="Strauss S.H."/>
        </authorList>
    </citation>
    <scope>NUCLEOTIDE SEQUENCE</scope>
    <source>
        <strain evidence="2">GM15</strain>
        <tissue evidence="2">Leaf</tissue>
    </source>
</reference>
<dbReference type="PROSITE" id="PS01032">
    <property type="entry name" value="PPM_1"/>
    <property type="match status" value="1"/>
</dbReference>
<dbReference type="AlphaFoldDB" id="A0A8X7ZHS7"/>
<dbReference type="Proteomes" id="UP000886885">
    <property type="component" value="Chromosome 6D"/>
</dbReference>
<evidence type="ECO:0000256" key="1">
    <source>
        <dbReference type="SAM" id="MobiDB-lite"/>
    </source>
</evidence>
<proteinExistence type="predicted"/>
<dbReference type="GO" id="GO:0043169">
    <property type="term" value="F:cation binding"/>
    <property type="evidence" value="ECO:0007669"/>
    <property type="project" value="InterPro"/>
</dbReference>
<organism evidence="2 3">
    <name type="scientific">Populus tomentosa</name>
    <name type="common">Chinese white poplar</name>
    <dbReference type="NCBI Taxonomy" id="118781"/>
    <lineage>
        <taxon>Eukaryota</taxon>
        <taxon>Viridiplantae</taxon>
        <taxon>Streptophyta</taxon>
        <taxon>Embryophyta</taxon>
        <taxon>Tracheophyta</taxon>
        <taxon>Spermatophyta</taxon>
        <taxon>Magnoliopsida</taxon>
        <taxon>eudicotyledons</taxon>
        <taxon>Gunneridae</taxon>
        <taxon>Pentapetalae</taxon>
        <taxon>rosids</taxon>
        <taxon>fabids</taxon>
        <taxon>Malpighiales</taxon>
        <taxon>Salicaceae</taxon>
        <taxon>Saliceae</taxon>
        <taxon>Populus</taxon>
    </lineage>
</organism>
<keyword evidence="3" id="KW-1185">Reference proteome</keyword>
<dbReference type="EMBL" id="JAAWWB010000012">
    <property type="protein sequence ID" value="KAG6769651.1"/>
    <property type="molecule type" value="Genomic_DNA"/>
</dbReference>
<name>A0A8X7ZHS7_POPTO</name>
<comment type="caution">
    <text evidence="2">The sequence shown here is derived from an EMBL/GenBank/DDBJ whole genome shotgun (WGS) entry which is preliminary data.</text>
</comment>
<evidence type="ECO:0000313" key="3">
    <source>
        <dbReference type="Proteomes" id="UP000886885"/>
    </source>
</evidence>
<evidence type="ECO:0000313" key="2">
    <source>
        <dbReference type="EMBL" id="KAG6769651.1"/>
    </source>
</evidence>
<sequence length="210" mass="22654">MSYTVALTIPNSPAFQSPRLPSIFCKPSPSPIIIHGPQPPAPSSSLSLPLSSLSSFSPGLSSPKSPLSPRVNKTKLESKTDKLLKRKRPGILDIPVAGVLGFGLKTPKRKKEKVEVVEVEGDGYFVCSKRGRRGGILEDRYSVFFYVNGYSKQALFGVFDGHGGAKAAEFAAKNLNKNIMDEVSSRCQEGTETSTVDVDDAAQWIGLGRK</sequence>